<dbReference type="PANTHER" id="PTHR24173:SF74">
    <property type="entry name" value="ANKYRIN REPEAT DOMAIN-CONTAINING PROTEIN 16"/>
    <property type="match status" value="1"/>
</dbReference>
<dbReference type="SUPFAM" id="SSF48403">
    <property type="entry name" value="Ankyrin repeat"/>
    <property type="match status" value="1"/>
</dbReference>
<keyword evidence="1" id="KW-0677">Repeat</keyword>
<dbReference type="InterPro" id="IPR002110">
    <property type="entry name" value="Ankyrin_rpt"/>
</dbReference>
<dbReference type="Pfam" id="PF12796">
    <property type="entry name" value="Ank_2"/>
    <property type="match status" value="1"/>
</dbReference>
<feature type="non-terminal residue" evidence="4">
    <location>
        <position position="1"/>
    </location>
</feature>
<evidence type="ECO:0000256" key="1">
    <source>
        <dbReference type="ARBA" id="ARBA00022737"/>
    </source>
</evidence>
<evidence type="ECO:0000313" key="4">
    <source>
        <dbReference type="EMBL" id="CAF0730643.1"/>
    </source>
</evidence>
<dbReference type="Proteomes" id="UP000682733">
    <property type="component" value="Unassembled WGS sequence"/>
</dbReference>
<dbReference type="Gene3D" id="1.25.40.20">
    <property type="entry name" value="Ankyrin repeat-containing domain"/>
    <property type="match status" value="1"/>
</dbReference>
<dbReference type="PANTHER" id="PTHR24173">
    <property type="entry name" value="ANKYRIN REPEAT CONTAINING"/>
    <property type="match status" value="1"/>
</dbReference>
<reference evidence="4" key="1">
    <citation type="submission" date="2021-02" db="EMBL/GenBank/DDBJ databases">
        <authorList>
            <person name="Nowell W R."/>
        </authorList>
    </citation>
    <scope>NUCLEOTIDE SEQUENCE</scope>
</reference>
<evidence type="ECO:0008006" key="7">
    <source>
        <dbReference type="Google" id="ProtNLM"/>
    </source>
</evidence>
<name>A0A8S2CKZ5_9BILA</name>
<proteinExistence type="predicted"/>
<accession>A0A8S2CKZ5</accession>
<evidence type="ECO:0000313" key="6">
    <source>
        <dbReference type="Proteomes" id="UP000677228"/>
    </source>
</evidence>
<evidence type="ECO:0000256" key="3">
    <source>
        <dbReference type="SAM" id="MobiDB-lite"/>
    </source>
</evidence>
<feature type="region of interest" description="Disordered" evidence="3">
    <location>
        <begin position="512"/>
        <end position="572"/>
    </location>
</feature>
<dbReference type="Pfam" id="PF13637">
    <property type="entry name" value="Ank_4"/>
    <property type="match status" value="1"/>
</dbReference>
<evidence type="ECO:0000256" key="2">
    <source>
        <dbReference type="ARBA" id="ARBA00023043"/>
    </source>
</evidence>
<evidence type="ECO:0000313" key="5">
    <source>
        <dbReference type="EMBL" id="CAF3505874.1"/>
    </source>
</evidence>
<gene>
    <name evidence="4" type="ORF">OVA965_LOCUS775</name>
    <name evidence="5" type="ORF">TMI583_LOCUS775</name>
</gene>
<organism evidence="4 6">
    <name type="scientific">Didymodactylos carnosus</name>
    <dbReference type="NCBI Taxonomy" id="1234261"/>
    <lineage>
        <taxon>Eukaryota</taxon>
        <taxon>Metazoa</taxon>
        <taxon>Spiralia</taxon>
        <taxon>Gnathifera</taxon>
        <taxon>Rotifera</taxon>
        <taxon>Eurotatoria</taxon>
        <taxon>Bdelloidea</taxon>
        <taxon>Philodinida</taxon>
        <taxon>Philodinidae</taxon>
        <taxon>Didymodactylos</taxon>
    </lineage>
</organism>
<feature type="compositionally biased region" description="Polar residues" evidence="3">
    <location>
        <begin position="512"/>
        <end position="536"/>
    </location>
</feature>
<dbReference type="InterPro" id="IPR036770">
    <property type="entry name" value="Ankyrin_rpt-contain_sf"/>
</dbReference>
<feature type="region of interest" description="Disordered" evidence="3">
    <location>
        <begin position="340"/>
        <end position="363"/>
    </location>
</feature>
<dbReference type="Proteomes" id="UP000677228">
    <property type="component" value="Unassembled WGS sequence"/>
</dbReference>
<dbReference type="EMBL" id="CAJOBA010000119">
    <property type="protein sequence ID" value="CAF3505874.1"/>
    <property type="molecule type" value="Genomic_DNA"/>
</dbReference>
<dbReference type="SMART" id="SM00248">
    <property type="entry name" value="ANK"/>
    <property type="match status" value="4"/>
</dbReference>
<comment type="caution">
    <text evidence="4">The sequence shown here is derived from an EMBL/GenBank/DDBJ whole genome shotgun (WGS) entry which is preliminary data.</text>
</comment>
<dbReference type="AlphaFoldDB" id="A0A8S2CKZ5"/>
<protein>
    <recommendedName>
        <fullName evidence="7">ANK_REP_REGION domain-containing protein</fullName>
    </recommendedName>
</protein>
<feature type="compositionally biased region" description="Polar residues" evidence="3">
    <location>
        <begin position="562"/>
        <end position="572"/>
    </location>
</feature>
<keyword evidence="2" id="KW-0040">ANK repeat</keyword>
<sequence>MVALCILQRHALQRMSVLSAPKSTTFSHSARTFQQLPSEKRTPLTVSIPKCFNVTFAIQHGYFRCVRYLLELGYDPNERDSNLRTTLILCAYIENAKWRLSLAQNLLEKGARIALDDHARRNSLHHACALQREELVKLYLTCLDFNIEAKDCEGCTCLHYAAITGNCQIAEMLVDAAERKGIKLDQYINKEGCSAAVLALKYGHIDCANTITHRDSDEFFVVPRPLSIFELPVQNDKKDSKTINSSKQRRKSNIHPTTLSFGLLKIIFNDFDTNYSTRLHDMVEENRLADNNRQKKKLIKNQLRHDSNTITLDSKGYTTEFLRLKTSSCKSINEHASTEALVNQERKTNSCEDDQQPQQSNGERLSPRLQLMLQQHPHLGRKSNINEDETISSAISMILQDKNEPLNNSKTNNRPKTAKIDVLVTKVELQKQPSAKKVETSSDNYLSELIPAGTAISSFQTINSGKMLGNKHNNSQASVNTFKPFSTTETTDFAELQPSSNSFVTTSMKSMFSEQRSQKPSSIVQIKNLDQPSRLNSAKPLPISIQEKHTMRIPSSLKRRSPSNYDKSKSPTSNNIILQMAQQDRTHKYTERVRSAPLVAHKQIPFHNNLSSDKTYSQMLYAGRPISAVLHTSATRTPTPLDNCTIREAKPNTLYNNPEELFGLNPKDLFGTHIQPVIVSKTTPKDSDSERNRMKRNFHKQQHLWKQDIDKIIDLYNIHHSSTYRPTVLFVPKPTADNEPKSGLLSTRRNSIMGSTTKKLLQRNPPRSKISTLAQLNLTRRSSVVNRPPTIKVVKADGVVTPSGGRLPSIDRGIYESHVFEHNHTSTPHMYQPNDQECVRLAGKDRNRQFRYFYTSHPSAVRIYIRYRDSTSTSETVPYQRRLSQFSDRTIKPQLHHLSVSEKYKDEVRKMYYYKDLKSDLNRLRSQHNIKPSKSSTISSSPFSAHTSRLLSSMTCLSDRHMVELERNRLRSAATRKSYYNDIEQQNRQIFERLLKASCRTLVDDHNLKYQKQLDTFMSKRLQQRRFDHQKIEYENLLLSKRLISICFFQSLSCSR</sequence>
<dbReference type="EMBL" id="CAJNOK010000119">
    <property type="protein sequence ID" value="CAF0730643.1"/>
    <property type="molecule type" value="Genomic_DNA"/>
</dbReference>